<dbReference type="Proteomes" id="UP000460290">
    <property type="component" value="Unassembled WGS sequence"/>
</dbReference>
<feature type="transmembrane region" description="Helical" evidence="8">
    <location>
        <begin position="138"/>
        <end position="158"/>
    </location>
</feature>
<feature type="transmembrane region" description="Helical" evidence="8">
    <location>
        <begin position="285"/>
        <end position="303"/>
    </location>
</feature>
<evidence type="ECO:0000313" key="10">
    <source>
        <dbReference type="Proteomes" id="UP000460290"/>
    </source>
</evidence>
<reference evidence="9 10" key="1">
    <citation type="submission" date="2019-12" db="EMBL/GenBank/DDBJ databases">
        <title>Genomic-based taxomic classification of the family Erythrobacteraceae.</title>
        <authorList>
            <person name="Xu L."/>
        </authorList>
    </citation>
    <scope>NUCLEOTIDE SEQUENCE [LARGE SCALE GENOMIC DNA]</scope>
    <source>
        <strain evidence="9 10">KCTC 42006</strain>
    </source>
</reference>
<feature type="transmembrane region" description="Helical" evidence="8">
    <location>
        <begin position="309"/>
        <end position="326"/>
    </location>
</feature>
<keyword evidence="10" id="KW-1185">Reference proteome</keyword>
<comment type="caution">
    <text evidence="9">The sequence shown here is derived from an EMBL/GenBank/DDBJ whole genome shotgun (WGS) entry which is preliminary data.</text>
</comment>
<evidence type="ECO:0000256" key="6">
    <source>
        <dbReference type="ARBA" id="ARBA00022989"/>
    </source>
</evidence>
<dbReference type="EMBL" id="WTYZ01000001">
    <property type="protein sequence ID" value="MXO83109.1"/>
    <property type="molecule type" value="Genomic_DNA"/>
</dbReference>
<evidence type="ECO:0000256" key="2">
    <source>
        <dbReference type="ARBA" id="ARBA00022475"/>
    </source>
</evidence>
<dbReference type="GO" id="GO:0009103">
    <property type="term" value="P:lipopolysaccharide biosynthetic process"/>
    <property type="evidence" value="ECO:0007669"/>
    <property type="project" value="UniProtKB-ARBA"/>
</dbReference>
<evidence type="ECO:0000256" key="5">
    <source>
        <dbReference type="ARBA" id="ARBA00022692"/>
    </source>
</evidence>
<organism evidence="9 10">
    <name type="scientific">Pontixanthobacter aestiaquae</name>
    <dbReference type="NCBI Taxonomy" id="1509367"/>
    <lineage>
        <taxon>Bacteria</taxon>
        <taxon>Pseudomonadati</taxon>
        <taxon>Pseudomonadota</taxon>
        <taxon>Alphaproteobacteria</taxon>
        <taxon>Sphingomonadales</taxon>
        <taxon>Erythrobacteraceae</taxon>
        <taxon>Pontixanthobacter</taxon>
    </lineage>
</organism>
<evidence type="ECO:0000256" key="3">
    <source>
        <dbReference type="ARBA" id="ARBA00022676"/>
    </source>
</evidence>
<evidence type="ECO:0000313" key="9">
    <source>
        <dbReference type="EMBL" id="MXO83109.1"/>
    </source>
</evidence>
<accession>A0A844ZB87</accession>
<gene>
    <name evidence="9" type="ORF">GRI35_06980</name>
</gene>
<keyword evidence="4" id="KW-0808">Transferase</keyword>
<evidence type="ECO:0000256" key="7">
    <source>
        <dbReference type="ARBA" id="ARBA00023136"/>
    </source>
</evidence>
<comment type="subcellular location">
    <subcellularLocation>
        <location evidence="1">Cell membrane</location>
        <topology evidence="1">Multi-pass membrane protein</topology>
    </subcellularLocation>
</comment>
<dbReference type="GO" id="GO:0005886">
    <property type="term" value="C:plasma membrane"/>
    <property type="evidence" value="ECO:0007669"/>
    <property type="project" value="UniProtKB-SubCell"/>
</dbReference>
<keyword evidence="3" id="KW-0328">Glycosyltransferase</keyword>
<proteinExistence type="predicted"/>
<dbReference type="OrthoDB" id="7714635at2"/>
<dbReference type="GO" id="GO:0016763">
    <property type="term" value="F:pentosyltransferase activity"/>
    <property type="evidence" value="ECO:0007669"/>
    <property type="project" value="TreeGrafter"/>
</dbReference>
<keyword evidence="2" id="KW-1003">Cell membrane</keyword>
<evidence type="ECO:0000256" key="8">
    <source>
        <dbReference type="SAM" id="Phobius"/>
    </source>
</evidence>
<evidence type="ECO:0000256" key="4">
    <source>
        <dbReference type="ARBA" id="ARBA00022679"/>
    </source>
</evidence>
<dbReference type="PANTHER" id="PTHR33908:SF11">
    <property type="entry name" value="MEMBRANE PROTEIN"/>
    <property type="match status" value="1"/>
</dbReference>
<feature type="transmembrane region" description="Helical" evidence="8">
    <location>
        <begin position="164"/>
        <end position="182"/>
    </location>
</feature>
<feature type="transmembrane region" description="Helical" evidence="8">
    <location>
        <begin position="333"/>
        <end position="352"/>
    </location>
</feature>
<dbReference type="InterPro" id="IPR050297">
    <property type="entry name" value="LipidA_mod_glycosyltrf_83"/>
</dbReference>
<dbReference type="RefSeq" id="WP_160613493.1">
    <property type="nucleotide sequence ID" value="NZ_JAUFQM010000001.1"/>
</dbReference>
<dbReference type="PANTHER" id="PTHR33908">
    <property type="entry name" value="MANNOSYLTRANSFERASE YKCB-RELATED"/>
    <property type="match status" value="1"/>
</dbReference>
<feature type="transmembrane region" description="Helical" evidence="8">
    <location>
        <begin position="89"/>
        <end position="108"/>
    </location>
</feature>
<dbReference type="AlphaFoldDB" id="A0A844ZB87"/>
<evidence type="ECO:0000256" key="1">
    <source>
        <dbReference type="ARBA" id="ARBA00004651"/>
    </source>
</evidence>
<protein>
    <recommendedName>
        <fullName evidence="11">Dolichyl-phosphate-mannose-protein mannosyltransferase</fullName>
    </recommendedName>
</protein>
<evidence type="ECO:0008006" key="11">
    <source>
        <dbReference type="Google" id="ProtNLM"/>
    </source>
</evidence>
<sequence length="547" mass="59058">MASHAPTFDTLAKPPVTALSGKLTLFAAALLVALQIELLFAKSVNWDEFFHFSQIHASLRGEPVQWLQTPHVYLFSLVPSLPGSPIDHILLTRILILPFAVVTCLAIYDIARRFADEQSAALAALAFAGGGNVFMHAFALRADMIAAALLTGALWILITRSRSIIWVGAAAALCGIAAIATIKSVLYAPALIAAAAWRWRGKIGIRAVTGMLLLGLAVAMAAFALAPAEITQSIKGLARSSANRMFSAGVFPQGHHFITQLAIAPILTGFVVLAFIKTTTGNCRMPFWLVLGLVLPLASIIIYRNAYPYYYAFILPPVAIVAALGVQPIVERYGARIVLGGIVLNALILSVAEERDMLDRQRIVQSGISEIFPEPVRYIDDIAFRPDFPRAVPHFASGWALENYHRRGELVYTEAMKSAPTPFLFRQGYALEVLEPVPGDEAALLPEDAAALQGNYIQHWGRVFVAGKHIEPSDTVRSIVLAVPGRYTVEGGDITLDGVKHAAGSVVVLGRDAIEIGPNTKTSTLRWGDALPIPATPFPTGQLFTNY</sequence>
<keyword evidence="5 8" id="KW-0812">Transmembrane</keyword>
<feature type="transmembrane region" description="Helical" evidence="8">
    <location>
        <begin position="257"/>
        <end position="276"/>
    </location>
</feature>
<keyword evidence="6 8" id="KW-1133">Transmembrane helix</keyword>
<name>A0A844ZB87_9SPHN</name>
<feature type="transmembrane region" description="Helical" evidence="8">
    <location>
        <begin position="203"/>
        <end position="226"/>
    </location>
</feature>
<keyword evidence="7 8" id="KW-0472">Membrane</keyword>